<dbReference type="InterPro" id="IPR036179">
    <property type="entry name" value="Ig-like_dom_sf"/>
</dbReference>
<evidence type="ECO:0000256" key="5">
    <source>
        <dbReference type="ARBA" id="ARBA00023180"/>
    </source>
</evidence>
<dbReference type="PROSITE" id="PS50835">
    <property type="entry name" value="IG_LIKE"/>
    <property type="match status" value="1"/>
</dbReference>
<reference evidence="8" key="3">
    <citation type="submission" date="2025-09" db="UniProtKB">
        <authorList>
            <consortium name="Ensembl"/>
        </authorList>
    </citation>
    <scope>IDENTIFICATION</scope>
</reference>
<evidence type="ECO:0000256" key="2">
    <source>
        <dbReference type="ARBA" id="ARBA00022692"/>
    </source>
</evidence>
<dbReference type="SUPFAM" id="SSF54452">
    <property type="entry name" value="MHC antigen-recognition domain"/>
    <property type="match status" value="1"/>
</dbReference>
<dbReference type="InterPro" id="IPR014745">
    <property type="entry name" value="MHC_II_a/b_N"/>
</dbReference>
<dbReference type="SMART" id="SM00407">
    <property type="entry name" value="IGc1"/>
    <property type="match status" value="1"/>
</dbReference>
<dbReference type="InterPro" id="IPR013783">
    <property type="entry name" value="Ig-like_fold"/>
</dbReference>
<sequence length="293" mass="33022">MNANETSASQTNFGITLPYPKWFCRTVYALSCWVRLRLPATPNGTSGSESVCVCVCACVCVSVNGYFHHTQRECHFTSGDLKDLEFIDRYVFNKDEYIRYNSTLKKFIGFTEHGVRNAERWNQDGFSDQAYGNLDGYCRPNSELELQNILGHSVEPLVKVKSVKSGSQRHSTMLVCSAYNFYPEGIKLTWLRDGKEVKTDVTSTEELYDGDWYYQIHSYLELTPTSGETTACKVEHSSFSEPKVFKWDPSTLDGERNKVIIGASGLVLGLILSLAGVIYYKKKSTGRILVPTS</sequence>
<proteinExistence type="predicted"/>
<dbReference type="Pfam" id="PF07654">
    <property type="entry name" value="C1-set"/>
    <property type="match status" value="1"/>
</dbReference>
<evidence type="ECO:0000256" key="3">
    <source>
        <dbReference type="ARBA" id="ARBA00022989"/>
    </source>
</evidence>
<dbReference type="PANTHER" id="PTHR19944">
    <property type="entry name" value="MHC CLASS II-RELATED"/>
    <property type="match status" value="1"/>
</dbReference>
<dbReference type="GO" id="GO:0042613">
    <property type="term" value="C:MHC class II protein complex"/>
    <property type="evidence" value="ECO:0007669"/>
    <property type="project" value="InterPro"/>
</dbReference>
<evidence type="ECO:0000313" key="9">
    <source>
        <dbReference type="Proteomes" id="UP000694397"/>
    </source>
</evidence>
<keyword evidence="6" id="KW-0472">Membrane</keyword>
<dbReference type="InterPro" id="IPR011162">
    <property type="entry name" value="MHC_I/II-like_Ag-recog"/>
</dbReference>
<keyword evidence="5" id="KW-0325">Glycoprotein</keyword>
<keyword evidence="2 6" id="KW-0812">Transmembrane</keyword>
<dbReference type="GO" id="GO:0019882">
    <property type="term" value="P:antigen processing and presentation"/>
    <property type="evidence" value="ECO:0007669"/>
    <property type="project" value="InterPro"/>
</dbReference>
<name>A0A8C9S890_SCLFO</name>
<feature type="domain" description="Ig-like" evidence="7">
    <location>
        <begin position="156"/>
        <end position="245"/>
    </location>
</feature>
<evidence type="ECO:0000256" key="1">
    <source>
        <dbReference type="ARBA" id="ARBA00004479"/>
    </source>
</evidence>
<dbReference type="GeneTree" id="ENSGT00950000183127"/>
<keyword evidence="4" id="KW-1015">Disulfide bond</keyword>
<reference evidence="8" key="2">
    <citation type="submission" date="2025-08" db="UniProtKB">
        <authorList>
            <consortium name="Ensembl"/>
        </authorList>
    </citation>
    <scope>IDENTIFICATION</scope>
</reference>
<keyword evidence="3 6" id="KW-1133">Transmembrane helix</keyword>
<evidence type="ECO:0000256" key="4">
    <source>
        <dbReference type="ARBA" id="ARBA00023157"/>
    </source>
</evidence>
<dbReference type="Proteomes" id="UP000694397">
    <property type="component" value="Chromosome 18"/>
</dbReference>
<organism evidence="8 9">
    <name type="scientific">Scleropages formosus</name>
    <name type="common">Asian bonytongue</name>
    <name type="synonym">Osteoglossum formosum</name>
    <dbReference type="NCBI Taxonomy" id="113540"/>
    <lineage>
        <taxon>Eukaryota</taxon>
        <taxon>Metazoa</taxon>
        <taxon>Chordata</taxon>
        <taxon>Craniata</taxon>
        <taxon>Vertebrata</taxon>
        <taxon>Euteleostomi</taxon>
        <taxon>Actinopterygii</taxon>
        <taxon>Neopterygii</taxon>
        <taxon>Teleostei</taxon>
        <taxon>Osteoglossocephala</taxon>
        <taxon>Osteoglossomorpha</taxon>
        <taxon>Osteoglossiformes</taxon>
        <taxon>Osteoglossidae</taxon>
        <taxon>Scleropages</taxon>
    </lineage>
</organism>
<dbReference type="OrthoDB" id="9940220at2759"/>
<comment type="subcellular location">
    <subcellularLocation>
        <location evidence="1">Membrane</location>
        <topology evidence="1">Single-pass type I membrane protein</topology>
    </subcellularLocation>
</comment>
<evidence type="ECO:0000259" key="7">
    <source>
        <dbReference type="PROSITE" id="PS50835"/>
    </source>
</evidence>
<accession>A0A8C9S890</accession>
<dbReference type="SUPFAM" id="SSF48726">
    <property type="entry name" value="Immunoglobulin"/>
    <property type="match status" value="1"/>
</dbReference>
<dbReference type="PANTHER" id="PTHR19944:SF99">
    <property type="entry name" value="HLA CLASS II HISTOCOMPATIBILITY ANTIGEN, DRB1 BETA CHAIN"/>
    <property type="match status" value="1"/>
</dbReference>
<dbReference type="GO" id="GO:0006955">
    <property type="term" value="P:immune response"/>
    <property type="evidence" value="ECO:0007669"/>
    <property type="project" value="InterPro"/>
</dbReference>
<protein>
    <recommendedName>
        <fullName evidence="7">Ig-like domain-containing protein</fullName>
    </recommendedName>
</protein>
<dbReference type="AlphaFoldDB" id="A0A8C9S890"/>
<dbReference type="Gene3D" id="2.60.40.10">
    <property type="entry name" value="Immunoglobulins"/>
    <property type="match status" value="1"/>
</dbReference>
<keyword evidence="9" id="KW-1185">Reference proteome</keyword>
<dbReference type="InterPro" id="IPR050160">
    <property type="entry name" value="MHC/Immunoglobulin"/>
</dbReference>
<reference evidence="8 9" key="1">
    <citation type="submission" date="2019-04" db="EMBL/GenBank/DDBJ databases">
        <authorList>
            <consortium name="Wellcome Sanger Institute Data Sharing"/>
        </authorList>
    </citation>
    <scope>NUCLEOTIDE SEQUENCE [LARGE SCALE GENOMIC DNA]</scope>
</reference>
<dbReference type="InterPro" id="IPR007110">
    <property type="entry name" value="Ig-like_dom"/>
</dbReference>
<feature type="transmembrane region" description="Helical" evidence="6">
    <location>
        <begin position="259"/>
        <end position="280"/>
    </location>
</feature>
<dbReference type="Gene3D" id="3.10.320.10">
    <property type="entry name" value="Class II Histocompatibility Antigen, M Beta Chain, Chain B, domain 1"/>
    <property type="match status" value="1"/>
</dbReference>
<dbReference type="Ensembl" id="ENSSFOT00015035003.2">
    <property type="protein sequence ID" value="ENSSFOP00015034623.2"/>
    <property type="gene ID" value="ENSSFOG00015028599.1"/>
</dbReference>
<dbReference type="InterPro" id="IPR003597">
    <property type="entry name" value="Ig_C1-set"/>
</dbReference>
<evidence type="ECO:0000313" key="8">
    <source>
        <dbReference type="Ensembl" id="ENSSFOP00015034623.2"/>
    </source>
</evidence>
<dbReference type="SMART" id="SM00921">
    <property type="entry name" value="MHC_II_beta"/>
    <property type="match status" value="1"/>
</dbReference>
<dbReference type="InterPro" id="IPR000353">
    <property type="entry name" value="MHC_II_b_N"/>
</dbReference>
<evidence type="ECO:0000256" key="6">
    <source>
        <dbReference type="SAM" id="Phobius"/>
    </source>
</evidence>
<dbReference type="Pfam" id="PF00969">
    <property type="entry name" value="MHC_II_beta"/>
    <property type="match status" value="1"/>
</dbReference>